<dbReference type="STRING" id="1765655.AMR74_10610"/>
<evidence type="ECO:0000313" key="3">
    <source>
        <dbReference type="Proteomes" id="UP000037747"/>
    </source>
</evidence>
<feature type="transmembrane region" description="Helical" evidence="1">
    <location>
        <begin position="107"/>
        <end position="125"/>
    </location>
</feature>
<keyword evidence="1" id="KW-1133">Transmembrane helix</keyword>
<name>A0A0N0BQW8_9EURY</name>
<evidence type="ECO:0000256" key="1">
    <source>
        <dbReference type="SAM" id="Phobius"/>
    </source>
</evidence>
<keyword evidence="1" id="KW-0812">Transmembrane</keyword>
<reference evidence="2 3" key="1">
    <citation type="submission" date="2015-08" db="EMBL/GenBank/DDBJ databases">
        <title>Genomes of Isolates from Cabo Rojo, PR.</title>
        <authorList>
            <person name="Sanchez-Nieves R.L."/>
            <person name="Montalvo-Rodriguez R."/>
        </authorList>
    </citation>
    <scope>NUCLEOTIDE SEQUENCE [LARGE SCALE GENOMIC DNA]</scope>
    <source>
        <strain evidence="2 3">5</strain>
    </source>
</reference>
<protein>
    <submittedName>
        <fullName evidence="2">Uncharacterized protein</fullName>
    </submittedName>
</protein>
<dbReference type="RefSeq" id="WP_053772037.1">
    <property type="nucleotide sequence ID" value="NZ_LIST01000004.1"/>
</dbReference>
<feature type="transmembrane region" description="Helical" evidence="1">
    <location>
        <begin position="74"/>
        <end position="95"/>
    </location>
</feature>
<keyword evidence="3" id="KW-1185">Reference proteome</keyword>
<keyword evidence="1" id="KW-0472">Membrane</keyword>
<dbReference type="Proteomes" id="UP000037747">
    <property type="component" value="Unassembled WGS sequence"/>
</dbReference>
<dbReference type="PATRIC" id="fig|1705389.3.peg.3642"/>
<dbReference type="EMBL" id="LIST01000004">
    <property type="protein sequence ID" value="KOX95993.1"/>
    <property type="molecule type" value="Genomic_DNA"/>
</dbReference>
<sequence length="127" mass="13412">MIGTRAVTTALAAVGQRSAPLVGRASIPAQVDVVGGGAGLAAITIAAFLLSVLLAVFVTYRFARGYLRTRRRPLLFLTLGLLLLAPLPMFLRLAFGNVAWVTATERTVIVTTSKLCGLLLVLGVVHR</sequence>
<organism evidence="2 3">
    <name type="scientific">Halorubrum tropicale</name>
    <dbReference type="NCBI Taxonomy" id="1765655"/>
    <lineage>
        <taxon>Archaea</taxon>
        <taxon>Methanobacteriati</taxon>
        <taxon>Methanobacteriota</taxon>
        <taxon>Stenosarchaea group</taxon>
        <taxon>Halobacteria</taxon>
        <taxon>Halobacteriales</taxon>
        <taxon>Haloferacaceae</taxon>
        <taxon>Halorubrum</taxon>
    </lineage>
</organism>
<feature type="transmembrane region" description="Helical" evidence="1">
    <location>
        <begin position="40"/>
        <end position="62"/>
    </location>
</feature>
<dbReference type="AlphaFoldDB" id="A0A0N0BQW8"/>
<comment type="caution">
    <text evidence="2">The sequence shown here is derived from an EMBL/GenBank/DDBJ whole genome shotgun (WGS) entry which is preliminary data.</text>
</comment>
<accession>A0A0N0BQW8</accession>
<proteinExistence type="predicted"/>
<gene>
    <name evidence="2" type="ORF">AMR74_10610</name>
</gene>
<evidence type="ECO:0000313" key="2">
    <source>
        <dbReference type="EMBL" id="KOX95993.1"/>
    </source>
</evidence>